<dbReference type="Proteomes" id="UP001164459">
    <property type="component" value="Chromosome"/>
</dbReference>
<dbReference type="InterPro" id="IPR003594">
    <property type="entry name" value="HATPase_dom"/>
</dbReference>
<keyword evidence="16" id="KW-1185">Reference proteome</keyword>
<dbReference type="InterPro" id="IPR036097">
    <property type="entry name" value="HisK_dim/P_sf"/>
</dbReference>
<evidence type="ECO:0000256" key="3">
    <source>
        <dbReference type="ARBA" id="ARBA00012438"/>
    </source>
</evidence>
<dbReference type="PROSITE" id="PS50109">
    <property type="entry name" value="HIS_KIN"/>
    <property type="match status" value="1"/>
</dbReference>
<dbReference type="CDD" id="cd00075">
    <property type="entry name" value="HATPase"/>
    <property type="match status" value="1"/>
</dbReference>
<dbReference type="Gene3D" id="3.40.50.300">
    <property type="entry name" value="P-loop containing nucleotide triphosphate hydrolases"/>
    <property type="match status" value="1"/>
</dbReference>
<feature type="transmembrane region" description="Helical" evidence="13">
    <location>
        <begin position="419"/>
        <end position="437"/>
    </location>
</feature>
<dbReference type="PANTHER" id="PTHR45569:SF1">
    <property type="entry name" value="SENSOR PROTEIN KDPD"/>
    <property type="match status" value="1"/>
</dbReference>
<reference evidence="15" key="1">
    <citation type="submission" date="2022-11" db="EMBL/GenBank/DDBJ databases">
        <title>Minimal conservation of predation-associated metabolite biosynthetic gene clusters underscores biosynthetic potential of Myxococcota including descriptions for ten novel species: Archangium lansinium sp. nov., Myxococcus landrumus sp. nov., Nannocystis bai.</title>
        <authorList>
            <person name="Ahearne A."/>
            <person name="Stevens C."/>
            <person name="Dowd S."/>
        </authorList>
    </citation>
    <scope>NUCLEOTIDE SEQUENCE</scope>
    <source>
        <strain evidence="15">Fl3</strain>
    </source>
</reference>
<comment type="catalytic activity">
    <reaction evidence="1">
        <text>ATP + protein L-histidine = ADP + protein N-phospho-L-histidine.</text>
        <dbReference type="EC" id="2.7.13.3"/>
    </reaction>
</comment>
<accession>A0ABY7GYD4</accession>
<dbReference type="SMART" id="SM00388">
    <property type="entry name" value="HisKA"/>
    <property type="match status" value="1"/>
</dbReference>
<evidence type="ECO:0000256" key="8">
    <source>
        <dbReference type="ARBA" id="ARBA00022777"/>
    </source>
</evidence>
<dbReference type="InterPro" id="IPR029016">
    <property type="entry name" value="GAF-like_dom_sf"/>
</dbReference>
<dbReference type="EMBL" id="CP114040">
    <property type="protein sequence ID" value="WAS91900.1"/>
    <property type="molecule type" value="Genomic_DNA"/>
</dbReference>
<dbReference type="PANTHER" id="PTHR45569">
    <property type="entry name" value="SENSOR PROTEIN KDPD"/>
    <property type="match status" value="1"/>
</dbReference>
<keyword evidence="4" id="KW-0597">Phosphoprotein</keyword>
<evidence type="ECO:0000256" key="7">
    <source>
        <dbReference type="ARBA" id="ARBA00022741"/>
    </source>
</evidence>
<dbReference type="SUPFAM" id="SSF52540">
    <property type="entry name" value="P-loop containing nucleoside triphosphate hydrolases"/>
    <property type="match status" value="1"/>
</dbReference>
<dbReference type="InterPro" id="IPR014729">
    <property type="entry name" value="Rossmann-like_a/b/a_fold"/>
</dbReference>
<name>A0ABY7GYD4_9BACT</name>
<keyword evidence="12 13" id="KW-0472">Membrane</keyword>
<evidence type="ECO:0000256" key="11">
    <source>
        <dbReference type="ARBA" id="ARBA00023012"/>
    </source>
</evidence>
<dbReference type="RefSeq" id="WP_269034259.1">
    <property type="nucleotide sequence ID" value="NZ_CP114040.1"/>
</dbReference>
<dbReference type="InterPro" id="IPR025201">
    <property type="entry name" value="KdpD_TM"/>
</dbReference>
<evidence type="ECO:0000256" key="4">
    <source>
        <dbReference type="ARBA" id="ARBA00022553"/>
    </source>
</evidence>
<evidence type="ECO:0000256" key="2">
    <source>
        <dbReference type="ARBA" id="ARBA00004141"/>
    </source>
</evidence>
<dbReference type="CDD" id="cd00082">
    <property type="entry name" value="HisKA"/>
    <property type="match status" value="1"/>
</dbReference>
<organism evidence="15 16">
    <name type="scientific">Nannocystis punicea</name>
    <dbReference type="NCBI Taxonomy" id="2995304"/>
    <lineage>
        <taxon>Bacteria</taxon>
        <taxon>Pseudomonadati</taxon>
        <taxon>Myxococcota</taxon>
        <taxon>Polyangia</taxon>
        <taxon>Nannocystales</taxon>
        <taxon>Nannocystaceae</taxon>
        <taxon>Nannocystis</taxon>
    </lineage>
</organism>
<evidence type="ECO:0000256" key="10">
    <source>
        <dbReference type="ARBA" id="ARBA00022989"/>
    </source>
</evidence>
<dbReference type="SUPFAM" id="SSF55874">
    <property type="entry name" value="ATPase domain of HSP90 chaperone/DNA topoisomerase II/histidine kinase"/>
    <property type="match status" value="1"/>
</dbReference>
<evidence type="ECO:0000256" key="5">
    <source>
        <dbReference type="ARBA" id="ARBA00022679"/>
    </source>
</evidence>
<dbReference type="PRINTS" id="PR00344">
    <property type="entry name" value="BCTRLSENSOR"/>
</dbReference>
<dbReference type="InterPro" id="IPR052023">
    <property type="entry name" value="Histidine_kinase_KdpD"/>
</dbReference>
<dbReference type="SUPFAM" id="SSF55781">
    <property type="entry name" value="GAF domain-like"/>
    <property type="match status" value="1"/>
</dbReference>
<dbReference type="SUPFAM" id="SSF52402">
    <property type="entry name" value="Adenine nucleotide alpha hydrolases-like"/>
    <property type="match status" value="1"/>
</dbReference>
<dbReference type="Pfam" id="PF13493">
    <property type="entry name" value="DUF4118"/>
    <property type="match status" value="1"/>
</dbReference>
<keyword evidence="5" id="KW-0808">Transferase</keyword>
<evidence type="ECO:0000256" key="13">
    <source>
        <dbReference type="SAM" id="Phobius"/>
    </source>
</evidence>
<dbReference type="Gene3D" id="3.40.50.620">
    <property type="entry name" value="HUPs"/>
    <property type="match status" value="1"/>
</dbReference>
<gene>
    <name evidence="15" type="ORF">O0S08_37435</name>
</gene>
<dbReference type="GO" id="GO:0016301">
    <property type="term" value="F:kinase activity"/>
    <property type="evidence" value="ECO:0007669"/>
    <property type="project" value="UniProtKB-KW"/>
</dbReference>
<dbReference type="InterPro" id="IPR003852">
    <property type="entry name" value="Sig_transdc_His_kinase_KdpD_N"/>
</dbReference>
<dbReference type="InterPro" id="IPR003661">
    <property type="entry name" value="HisK_dim/P_dom"/>
</dbReference>
<dbReference type="SMART" id="SM00387">
    <property type="entry name" value="HATPase_c"/>
    <property type="match status" value="1"/>
</dbReference>
<feature type="transmembrane region" description="Helical" evidence="13">
    <location>
        <begin position="444"/>
        <end position="461"/>
    </location>
</feature>
<dbReference type="Gene3D" id="1.10.287.130">
    <property type="match status" value="1"/>
</dbReference>
<evidence type="ECO:0000256" key="9">
    <source>
        <dbReference type="ARBA" id="ARBA00022840"/>
    </source>
</evidence>
<dbReference type="EC" id="2.7.13.3" evidence="3"/>
<dbReference type="Pfam" id="PF00582">
    <property type="entry name" value="Usp"/>
    <property type="match status" value="1"/>
</dbReference>
<dbReference type="InterPro" id="IPR004358">
    <property type="entry name" value="Sig_transdc_His_kin-like_C"/>
</dbReference>
<evidence type="ECO:0000259" key="14">
    <source>
        <dbReference type="PROSITE" id="PS50109"/>
    </source>
</evidence>
<keyword evidence="10 13" id="KW-1133">Transmembrane helix</keyword>
<keyword evidence="7" id="KW-0547">Nucleotide-binding</keyword>
<dbReference type="Pfam" id="PF02702">
    <property type="entry name" value="KdpD"/>
    <property type="match status" value="1"/>
</dbReference>
<evidence type="ECO:0000313" key="15">
    <source>
        <dbReference type="EMBL" id="WAS91900.1"/>
    </source>
</evidence>
<dbReference type="Pfam" id="PF02518">
    <property type="entry name" value="HATPase_c"/>
    <property type="match status" value="1"/>
</dbReference>
<dbReference type="SUPFAM" id="SSF47384">
    <property type="entry name" value="Homodimeric domain of signal transducing histidine kinase"/>
    <property type="match status" value="1"/>
</dbReference>
<dbReference type="Gene3D" id="3.30.565.10">
    <property type="entry name" value="Histidine kinase-like ATPase, C-terminal domain"/>
    <property type="match status" value="1"/>
</dbReference>
<dbReference type="Gene3D" id="1.20.120.620">
    <property type="entry name" value="Backbone structure of the membrane domain of e. Coli histidine kinase receptor kdpd"/>
    <property type="match status" value="1"/>
</dbReference>
<keyword evidence="6 13" id="KW-0812">Transmembrane</keyword>
<dbReference type="InterPro" id="IPR038318">
    <property type="entry name" value="KdpD_sf"/>
</dbReference>
<protein>
    <recommendedName>
        <fullName evidence="3">histidine kinase</fullName>
        <ecNumber evidence="3">2.7.13.3</ecNumber>
    </recommendedName>
</protein>
<dbReference type="InterPro" id="IPR027417">
    <property type="entry name" value="P-loop_NTPase"/>
</dbReference>
<comment type="subcellular location">
    <subcellularLocation>
        <location evidence="2">Membrane</location>
        <topology evidence="2">Multi-pass membrane protein</topology>
    </subcellularLocation>
</comment>
<keyword evidence="9" id="KW-0067">ATP-binding</keyword>
<evidence type="ECO:0000256" key="6">
    <source>
        <dbReference type="ARBA" id="ARBA00022692"/>
    </source>
</evidence>
<evidence type="ECO:0000256" key="1">
    <source>
        <dbReference type="ARBA" id="ARBA00000085"/>
    </source>
</evidence>
<keyword evidence="11" id="KW-0902">Two-component regulatory system</keyword>
<dbReference type="Gene3D" id="3.30.450.40">
    <property type="match status" value="1"/>
</dbReference>
<dbReference type="Pfam" id="PF00512">
    <property type="entry name" value="HisKA"/>
    <property type="match status" value="1"/>
</dbReference>
<sequence length="893" mass="97301">MEVRRPDPDQLLARVLAEEAATQRGKLKVFLGAAPGVGKTYAMLGAARELRKQGVDVVVGIVETHGRQETEALLDGLEVLPRRRLEYRGRTFEELDLDALLARKPAIAVVDELAHTNVPGSRHERRWQDLEELLDAGIDVYTTVNVQHLESLNDVVAQITGIRVRETVPDAFLDRMRDVVLIDLPPRELIERLRQGKVYVPDRAQAALDRFFSRSNLTALRELAMQAAAARLDADAHDDVSALPAHNGAGLRRRVLLAVDGHEHSEYLVRVARRFAARQQAPWIVAYVETGRGARTDHTRLQAAFELAERLGSETIVLRGANVADELLSYASRHGVSSILLGRTRERPLARIFGRTVTQQLLNRGARFELTIVSTPAARLRSWRLLSDGPSWPQRMREYFEATIITAAAVALCAVLERWLPVASVALVFLCAVLLVAVRSRTLVAVYTALVSFLAYNFFFTEPRWTFHIASFADVVAVFAFLVAALVCGQLAARQHEQVVMLRAANEHARVLQSLGERLAAAVDEAQVFQAACDAMMAALGCEAIVLRHDGEAAALRVACAKPIAAQLQANDMAAADWVVAHGQPAGRYTGTLSASAWWFVPLVVESGCIGAVGLRFSASQVLLTHEQRQLAEAIVHQTALAADRTRLSDNLESARVEGETERLRVALLSSVSHDLRTPLAAVIEAASNLSVNGEVMTANESRAAVAQIRSEGERLDRYIQNLLDMTRLGSGPMKLRRAWVGLGEILGSALARLRKSFPALEVTVDLSGDLPPLYVHPALIEQALFNILENAAKFSPAGAPVHVRAERASGARLVIDIVDYGPGIPEEERRRIFDAFDTSHVTGLGLVIVRGLIGSHGGKVEALAGAGGLGTIVRVTLPLSELPGGEDRAQNS</sequence>
<dbReference type="InterPro" id="IPR005467">
    <property type="entry name" value="His_kinase_dom"/>
</dbReference>
<feature type="transmembrane region" description="Helical" evidence="13">
    <location>
        <begin position="467"/>
        <end position="493"/>
    </location>
</feature>
<dbReference type="InterPro" id="IPR006016">
    <property type="entry name" value="UspA"/>
</dbReference>
<evidence type="ECO:0000313" key="16">
    <source>
        <dbReference type="Proteomes" id="UP001164459"/>
    </source>
</evidence>
<proteinExistence type="predicted"/>
<feature type="domain" description="Histidine kinase" evidence="14">
    <location>
        <begin position="671"/>
        <end position="882"/>
    </location>
</feature>
<evidence type="ECO:0000256" key="12">
    <source>
        <dbReference type="ARBA" id="ARBA00023136"/>
    </source>
</evidence>
<keyword evidence="8 15" id="KW-0418">Kinase</keyword>
<dbReference type="InterPro" id="IPR036890">
    <property type="entry name" value="HATPase_C_sf"/>
</dbReference>